<dbReference type="SMART" id="SM00052">
    <property type="entry name" value="EAL"/>
    <property type="match status" value="1"/>
</dbReference>
<dbReference type="PROSITE" id="PS50883">
    <property type="entry name" value="EAL"/>
    <property type="match status" value="1"/>
</dbReference>
<protein>
    <submittedName>
        <fullName evidence="2">GGDEF domain-containing phosphodiesterase</fullName>
    </submittedName>
</protein>
<dbReference type="InterPro" id="IPR050706">
    <property type="entry name" value="Cyclic-di-GMP_PDE-like"/>
</dbReference>
<evidence type="ECO:0000259" key="1">
    <source>
        <dbReference type="PROSITE" id="PS50883"/>
    </source>
</evidence>
<dbReference type="InterPro" id="IPR029787">
    <property type="entry name" value="Nucleotide_cyclase"/>
</dbReference>
<proteinExistence type="predicted"/>
<name>A0ABY5E8R8_9BACT</name>
<dbReference type="InterPro" id="IPR001633">
    <property type="entry name" value="EAL_dom"/>
</dbReference>
<feature type="domain" description="EAL" evidence="1">
    <location>
        <begin position="164"/>
        <end position="407"/>
    </location>
</feature>
<reference evidence="2" key="1">
    <citation type="submission" date="2022-07" db="EMBL/GenBank/DDBJ databases">
        <title>Arcobacter roscoffensis sp. nov., a marine bacterium isolated from coastal seawater collected from Roscoff, France.</title>
        <authorList>
            <person name="Pascual J."/>
            <person name="Lepeaux C."/>
            <person name="Methner A."/>
            <person name="Overmann J."/>
        </authorList>
    </citation>
    <scope>NUCLEOTIDE SEQUENCE</scope>
    <source>
        <strain evidence="2">ARW1-2F2</strain>
    </source>
</reference>
<dbReference type="CDD" id="cd01948">
    <property type="entry name" value="EAL"/>
    <property type="match status" value="1"/>
</dbReference>
<dbReference type="InterPro" id="IPR043128">
    <property type="entry name" value="Rev_trsase/Diguanyl_cyclase"/>
</dbReference>
<dbReference type="SUPFAM" id="SSF55073">
    <property type="entry name" value="Nucleotide cyclase"/>
    <property type="match status" value="1"/>
</dbReference>
<gene>
    <name evidence="2" type="ORF">NJU99_05585</name>
</gene>
<accession>A0ABY5E8R8</accession>
<sequence length="407" mass="47583">MFLNGFIYKQIHKKNVKTLFLIDILYMKDINAIYGFKNGDFIINQLKSLLKNKITKLIKKSLKRNIYTELKNLHADVFSLTLYDNLTQEEITEIRKLIFKKVINHNFNLKTKQTPINIDITIGCSKSKDSYLRVYAEKALYNAKINNIHFTYYDAKLYENDHSNENIIELLTYNIENKLVEPYLQAIVDSDTEELYKYEALMRVFDKEGNVLSPFVFIQKAKKARLYHKLMELLIDKVVDYIIKYKIHISINLDYTDILNPYVQKSIIGKINTNHIGEYLTIEILESEKISNYNIVNEFIAKVKKYGVKIAIDDFGTGFSNYEYILNLNVDYIKIDGSLIKKINEEIYLNLIKSIVHFCKQQNIKTVAEFVSDLKILRYVNAVGIDYSQGYYIGKPQPIGNIIGEKK</sequence>
<evidence type="ECO:0000313" key="2">
    <source>
        <dbReference type="EMBL" id="UTJ07570.1"/>
    </source>
</evidence>
<dbReference type="Gene3D" id="3.20.20.450">
    <property type="entry name" value="EAL domain"/>
    <property type="match status" value="1"/>
</dbReference>
<organism evidence="2 3">
    <name type="scientific">Arcobacter roscoffensis</name>
    <dbReference type="NCBI Taxonomy" id="2961520"/>
    <lineage>
        <taxon>Bacteria</taxon>
        <taxon>Pseudomonadati</taxon>
        <taxon>Campylobacterota</taxon>
        <taxon>Epsilonproteobacteria</taxon>
        <taxon>Campylobacterales</taxon>
        <taxon>Arcobacteraceae</taxon>
        <taxon>Arcobacter</taxon>
    </lineage>
</organism>
<dbReference type="Pfam" id="PF00990">
    <property type="entry name" value="GGDEF"/>
    <property type="match status" value="1"/>
</dbReference>
<dbReference type="EMBL" id="CP100595">
    <property type="protein sequence ID" value="UTJ07570.1"/>
    <property type="molecule type" value="Genomic_DNA"/>
</dbReference>
<dbReference type="PANTHER" id="PTHR33121">
    <property type="entry name" value="CYCLIC DI-GMP PHOSPHODIESTERASE PDEF"/>
    <property type="match status" value="1"/>
</dbReference>
<dbReference type="SUPFAM" id="SSF141868">
    <property type="entry name" value="EAL domain-like"/>
    <property type="match status" value="1"/>
</dbReference>
<keyword evidence="3" id="KW-1185">Reference proteome</keyword>
<dbReference type="InterPro" id="IPR000160">
    <property type="entry name" value="GGDEF_dom"/>
</dbReference>
<dbReference type="InterPro" id="IPR035919">
    <property type="entry name" value="EAL_sf"/>
</dbReference>
<dbReference type="Pfam" id="PF00563">
    <property type="entry name" value="EAL"/>
    <property type="match status" value="1"/>
</dbReference>
<dbReference type="RefSeq" id="WP_254577744.1">
    <property type="nucleotide sequence ID" value="NZ_CP100595.1"/>
</dbReference>
<dbReference type="PANTHER" id="PTHR33121:SF15">
    <property type="entry name" value="BLUE LIGHT- AND TEMPERATURE-REGULATED ANTIREPRESSOR BLUF"/>
    <property type="match status" value="1"/>
</dbReference>
<evidence type="ECO:0000313" key="3">
    <source>
        <dbReference type="Proteomes" id="UP001060012"/>
    </source>
</evidence>
<dbReference type="Gene3D" id="3.30.70.270">
    <property type="match status" value="1"/>
</dbReference>
<dbReference type="Proteomes" id="UP001060012">
    <property type="component" value="Chromosome"/>
</dbReference>